<dbReference type="Proteomes" id="UP001165780">
    <property type="component" value="Unplaced"/>
</dbReference>
<dbReference type="GO" id="GO:0043525">
    <property type="term" value="P:positive regulation of neuron apoptotic process"/>
    <property type="evidence" value="ECO:0007669"/>
    <property type="project" value="TreeGrafter"/>
</dbReference>
<dbReference type="PROSITE" id="PS50208">
    <property type="entry name" value="CASPASE_P20"/>
    <property type="match status" value="1"/>
</dbReference>
<dbReference type="InterPro" id="IPR001309">
    <property type="entry name" value="Pept_C14_p20"/>
</dbReference>
<reference evidence="8" key="1">
    <citation type="submission" date="2025-08" db="UniProtKB">
        <authorList>
            <consortium name="RefSeq"/>
        </authorList>
    </citation>
    <scope>IDENTIFICATION</scope>
    <source>
        <tissue evidence="8">Whole blood</tissue>
    </source>
</reference>
<feature type="domain" description="Pyrin" evidence="6">
    <location>
        <begin position="22"/>
        <end position="115"/>
    </location>
</feature>
<dbReference type="InterPro" id="IPR029030">
    <property type="entry name" value="Caspase-like_dom_sf"/>
</dbReference>
<evidence type="ECO:0000259" key="6">
    <source>
        <dbReference type="PROSITE" id="PS50824"/>
    </source>
</evidence>
<organism evidence="7 8">
    <name type="scientific">Panthera pardus</name>
    <name type="common">Leopard</name>
    <name type="synonym">Felis pardus</name>
    <dbReference type="NCBI Taxonomy" id="9691"/>
    <lineage>
        <taxon>Eukaryota</taxon>
        <taxon>Metazoa</taxon>
        <taxon>Chordata</taxon>
        <taxon>Craniata</taxon>
        <taxon>Vertebrata</taxon>
        <taxon>Euteleostomi</taxon>
        <taxon>Mammalia</taxon>
        <taxon>Eutheria</taxon>
        <taxon>Laurasiatheria</taxon>
        <taxon>Carnivora</taxon>
        <taxon>Feliformia</taxon>
        <taxon>Felidae</taxon>
        <taxon>Pantherinae</taxon>
        <taxon>Panthera</taxon>
    </lineage>
</organism>
<dbReference type="GO" id="GO:0006508">
    <property type="term" value="P:proteolysis"/>
    <property type="evidence" value="ECO:0007669"/>
    <property type="project" value="InterPro"/>
</dbReference>
<accession>A0A9V1E597</accession>
<dbReference type="Pfam" id="PF02758">
    <property type="entry name" value="PYRIN"/>
    <property type="match status" value="1"/>
</dbReference>
<dbReference type="SUPFAM" id="SSF47986">
    <property type="entry name" value="DEATH domain"/>
    <property type="match status" value="1"/>
</dbReference>
<dbReference type="InterPro" id="IPR002398">
    <property type="entry name" value="Pept_C14"/>
</dbReference>
<dbReference type="PANTHER" id="PTHR10454:SF155">
    <property type="entry name" value="CASPASE-14-LIKE"/>
    <property type="match status" value="1"/>
</dbReference>
<gene>
    <name evidence="8" type="primary">LOC109248778</name>
</gene>
<dbReference type="PANTHER" id="PTHR10454">
    <property type="entry name" value="CASPASE"/>
    <property type="match status" value="1"/>
</dbReference>
<dbReference type="KEGG" id="ppad:109248778"/>
<comment type="similarity">
    <text evidence="1 2">Belongs to the peptidase C14A family.</text>
</comment>
<dbReference type="GeneID" id="109248778"/>
<evidence type="ECO:0000313" key="7">
    <source>
        <dbReference type="Proteomes" id="UP001165780"/>
    </source>
</evidence>
<feature type="region of interest" description="Disordered" evidence="3">
    <location>
        <begin position="1"/>
        <end position="21"/>
    </location>
</feature>
<dbReference type="InterPro" id="IPR011029">
    <property type="entry name" value="DEATH-like_dom_sf"/>
</dbReference>
<dbReference type="RefSeq" id="XP_019274306.2">
    <property type="nucleotide sequence ID" value="XM_019418761.2"/>
</dbReference>
<dbReference type="GO" id="GO:0005829">
    <property type="term" value="C:cytosol"/>
    <property type="evidence" value="ECO:0007669"/>
    <property type="project" value="TreeGrafter"/>
</dbReference>
<dbReference type="InterPro" id="IPR015917">
    <property type="entry name" value="Pept_C14A"/>
</dbReference>
<dbReference type="InterPro" id="IPR011600">
    <property type="entry name" value="Pept_C14_caspase"/>
</dbReference>
<feature type="domain" description="Caspase family p20" evidence="5">
    <location>
        <begin position="156"/>
        <end position="263"/>
    </location>
</feature>
<dbReference type="GO" id="GO:0004197">
    <property type="term" value="F:cysteine-type endopeptidase activity"/>
    <property type="evidence" value="ECO:0007669"/>
    <property type="project" value="InterPro"/>
</dbReference>
<name>A0A9V1E597_PANPR</name>
<dbReference type="SMART" id="SM00115">
    <property type="entry name" value="CASc"/>
    <property type="match status" value="1"/>
</dbReference>
<dbReference type="Gene3D" id="1.10.533.10">
    <property type="entry name" value="Death Domain, Fas"/>
    <property type="match status" value="1"/>
</dbReference>
<evidence type="ECO:0000256" key="3">
    <source>
        <dbReference type="SAM" id="MobiDB-lite"/>
    </source>
</evidence>
<evidence type="ECO:0000313" key="8">
    <source>
        <dbReference type="RefSeq" id="XP_019274306.2"/>
    </source>
</evidence>
<dbReference type="PROSITE" id="PS01122">
    <property type="entry name" value="CASPASE_CYS"/>
    <property type="match status" value="1"/>
</dbReference>
<sequence>MATSLGSGWRWGSDGRQAPPKITPTVEELQSRVQETLDLLSPRELSHFRVLLKTVDERPRLSPVRLELEGDSKAGLARLLAQHYYLPAVSRVLVKVLQQLRRADLLPRWQSAEDDDRREIPRKILKRSYDCVDGELDCYDLSGKRKAFLMCVEKNRPGAHRDVMLMTEWLGQCQFEHTSCIDPNKMELLGKISSFRDGLNEIKDDVGCCLVTLMSHGEKGFIKMKDGERVSLEDIFEMFNNKNCPALQEKPKIFIIQACRGEKRDNGVETDDEPMESDDVSEKRRLPTFSDYFIIYPTQADEAAVNTRVYIFGRMFLFSLGKYEEVEWLVHIVDHVALRHPRTGSVMIEAMAEVFKQHGNKWHIADFFTKMRIQSSFPTPLRDLLGFTSPVTDGGESVAELAPQPGQSASRVHALITITYELLHTCPRYGNYFCFFKIERFNFKNLHMMLNSPSNSFSPHLRSELGGGGT</sequence>
<dbReference type="InterPro" id="IPR002138">
    <property type="entry name" value="Pept_C14_p10"/>
</dbReference>
<dbReference type="Pfam" id="PF00656">
    <property type="entry name" value="Peptidase_C14"/>
    <property type="match status" value="1"/>
</dbReference>
<dbReference type="InterPro" id="IPR033139">
    <property type="entry name" value="Caspase_cys_AS"/>
</dbReference>
<evidence type="ECO:0000256" key="1">
    <source>
        <dbReference type="ARBA" id="ARBA00010134"/>
    </source>
</evidence>
<dbReference type="InterPro" id="IPR004020">
    <property type="entry name" value="DAPIN"/>
</dbReference>
<evidence type="ECO:0000256" key="2">
    <source>
        <dbReference type="RuleBase" id="RU003971"/>
    </source>
</evidence>
<evidence type="ECO:0000259" key="4">
    <source>
        <dbReference type="PROSITE" id="PS50207"/>
    </source>
</evidence>
<keyword evidence="7" id="KW-1185">Reference proteome</keyword>
<dbReference type="PROSITE" id="PS50824">
    <property type="entry name" value="DAPIN"/>
    <property type="match status" value="1"/>
</dbReference>
<dbReference type="SUPFAM" id="SSF52129">
    <property type="entry name" value="Caspase-like"/>
    <property type="match status" value="2"/>
</dbReference>
<dbReference type="SMART" id="SM01289">
    <property type="entry name" value="PYRIN"/>
    <property type="match status" value="1"/>
</dbReference>
<feature type="domain" description="Caspase family p10" evidence="4">
    <location>
        <begin position="334"/>
        <end position="372"/>
    </location>
</feature>
<evidence type="ECO:0000259" key="5">
    <source>
        <dbReference type="PROSITE" id="PS50208"/>
    </source>
</evidence>
<dbReference type="PRINTS" id="PR00376">
    <property type="entry name" value="IL1BCENZYME"/>
</dbReference>
<protein>
    <submittedName>
        <fullName evidence="8">Uncharacterized protein LOC109248778 isoform X1</fullName>
    </submittedName>
</protein>
<dbReference type="AlphaFoldDB" id="A0A9V1E597"/>
<proteinExistence type="inferred from homology"/>
<dbReference type="PROSITE" id="PS50207">
    <property type="entry name" value="CASPASE_P10"/>
    <property type="match status" value="1"/>
</dbReference>
<dbReference type="Gene3D" id="3.40.50.1460">
    <property type="match status" value="1"/>
</dbReference>